<dbReference type="GO" id="GO:0016810">
    <property type="term" value="F:hydrolase activity, acting on carbon-nitrogen (but not peptide) bonds"/>
    <property type="evidence" value="ECO:0007669"/>
    <property type="project" value="InterPro"/>
</dbReference>
<dbReference type="InterPro" id="IPR032466">
    <property type="entry name" value="Metal_Hydrolase"/>
</dbReference>
<reference evidence="2" key="1">
    <citation type="submission" date="2022-05" db="EMBL/GenBank/DDBJ databases">
        <title>Draft genome sequence of Clostridium tertium strain CP3 isolated from Peru.</title>
        <authorList>
            <person name="Hurtado R."/>
            <person name="Lima L."/>
            <person name="Sousa T."/>
            <person name="Jaiswal A.K."/>
            <person name="Tiwari S."/>
            <person name="Maturrano L."/>
            <person name="Brenig B."/>
            <person name="Azevedo V."/>
        </authorList>
    </citation>
    <scope>NUCLEOTIDE SEQUENCE</scope>
    <source>
        <strain evidence="2">CP3</strain>
    </source>
</reference>
<dbReference type="InterPro" id="IPR011059">
    <property type="entry name" value="Metal-dep_hydrolase_composite"/>
</dbReference>
<organism evidence="2 3">
    <name type="scientific">Clostridium tertium</name>
    <dbReference type="NCBI Taxonomy" id="1559"/>
    <lineage>
        <taxon>Bacteria</taxon>
        <taxon>Bacillati</taxon>
        <taxon>Bacillota</taxon>
        <taxon>Clostridia</taxon>
        <taxon>Eubacteriales</taxon>
        <taxon>Clostridiaceae</taxon>
        <taxon>Clostridium</taxon>
    </lineage>
</organism>
<dbReference type="AlphaFoldDB" id="A0A9X4B0P8"/>
<dbReference type="PANTHER" id="PTHR43135:SF3">
    <property type="entry name" value="ALPHA-D-RIBOSE 1-METHYLPHOSPHONATE 5-TRIPHOSPHATE DIPHOSPHATASE"/>
    <property type="match status" value="1"/>
</dbReference>
<sequence>MNNKYIVTSNKIITVSDIKTLSNGAFVVSDGIISDIGDYNDIKSKYKDLEVIDFKDLVITPSLIDCHTHLFEYATSTVYPVTEETYEIAQDTLILNGLMSGVTAFGEQVCGSPMYEMNLNKIKEKVKTLPLDIVFSTNSITIGFENLVNLTAVTGKSSVDKETLINEEILEKIIDESEYPGENVFINATPANLKEELVPKAGEIIYTQEELNKISKMFHNKGKKIGCHVAGEEGIKMAIEAKIDIIHHGHGITNELIKKAKEENIIIVATPLGGTHLKPNSPEEIEALVKEGIIIAIATDSYLPPDINLPWLNFEDDSPRGPEVLMKISNQGMLKLKDVGLDENEILSLITLNGAKVLGLEEKIGALKVGMKANFIASKGIPGLEITDIKDIIKVFYEGKCVIDKKR</sequence>
<comment type="caution">
    <text evidence="2">The sequence shown here is derived from an EMBL/GenBank/DDBJ whole genome shotgun (WGS) entry which is preliminary data.</text>
</comment>
<name>A0A9X4B0P8_9CLOT</name>
<protein>
    <submittedName>
        <fullName evidence="2">Amidohydrolase family protein</fullName>
    </submittedName>
</protein>
<feature type="domain" description="Amidohydrolase-related" evidence="1">
    <location>
        <begin position="58"/>
        <end position="400"/>
    </location>
</feature>
<dbReference type="EMBL" id="JAMRYU010000006">
    <property type="protein sequence ID" value="MDC4239932.1"/>
    <property type="molecule type" value="Genomic_DNA"/>
</dbReference>
<evidence type="ECO:0000313" key="2">
    <source>
        <dbReference type="EMBL" id="MDC4239932.1"/>
    </source>
</evidence>
<dbReference type="Pfam" id="PF01979">
    <property type="entry name" value="Amidohydro_1"/>
    <property type="match status" value="1"/>
</dbReference>
<dbReference type="InterPro" id="IPR051781">
    <property type="entry name" value="Metallo-dep_Hydrolase"/>
</dbReference>
<dbReference type="RefSeq" id="WP_272470184.1">
    <property type="nucleotide sequence ID" value="NZ_JAMRYU010000006.1"/>
</dbReference>
<dbReference type="SUPFAM" id="SSF51556">
    <property type="entry name" value="Metallo-dependent hydrolases"/>
    <property type="match status" value="1"/>
</dbReference>
<proteinExistence type="predicted"/>
<dbReference type="PANTHER" id="PTHR43135">
    <property type="entry name" value="ALPHA-D-RIBOSE 1-METHYLPHOSPHONATE 5-TRIPHOSPHATE DIPHOSPHATASE"/>
    <property type="match status" value="1"/>
</dbReference>
<dbReference type="InterPro" id="IPR006680">
    <property type="entry name" value="Amidohydro-rel"/>
</dbReference>
<dbReference type="Gene3D" id="2.30.40.10">
    <property type="entry name" value="Urease, subunit C, domain 1"/>
    <property type="match status" value="1"/>
</dbReference>
<evidence type="ECO:0000313" key="3">
    <source>
        <dbReference type="Proteomes" id="UP001141183"/>
    </source>
</evidence>
<gene>
    <name evidence="2" type="ORF">NE398_07105</name>
</gene>
<dbReference type="Gene3D" id="3.20.20.140">
    <property type="entry name" value="Metal-dependent hydrolases"/>
    <property type="match status" value="1"/>
</dbReference>
<keyword evidence="3" id="KW-1185">Reference proteome</keyword>
<evidence type="ECO:0000259" key="1">
    <source>
        <dbReference type="Pfam" id="PF01979"/>
    </source>
</evidence>
<dbReference type="SUPFAM" id="SSF51338">
    <property type="entry name" value="Composite domain of metallo-dependent hydrolases"/>
    <property type="match status" value="1"/>
</dbReference>
<accession>A0A9X4B0P8</accession>
<dbReference type="Proteomes" id="UP001141183">
    <property type="component" value="Unassembled WGS sequence"/>
</dbReference>